<dbReference type="EMBL" id="BGZK01000572">
    <property type="protein sequence ID" value="GBP51018.1"/>
    <property type="molecule type" value="Genomic_DNA"/>
</dbReference>
<comment type="caution">
    <text evidence="1">The sequence shown here is derived from an EMBL/GenBank/DDBJ whole genome shotgun (WGS) entry which is preliminary data.</text>
</comment>
<name>A0A4C1WHZ5_EUMVA</name>
<sequence>MNLTGTATPRRRPQGNKATQQKLLFNGYYLRSTITAADCAGGEPRPAPQPASPEAAAFHYLLIIFTTY</sequence>
<evidence type="ECO:0000313" key="2">
    <source>
        <dbReference type="Proteomes" id="UP000299102"/>
    </source>
</evidence>
<keyword evidence="2" id="KW-1185">Reference proteome</keyword>
<evidence type="ECO:0000313" key="1">
    <source>
        <dbReference type="EMBL" id="GBP51018.1"/>
    </source>
</evidence>
<organism evidence="1 2">
    <name type="scientific">Eumeta variegata</name>
    <name type="common">Bagworm moth</name>
    <name type="synonym">Eumeta japonica</name>
    <dbReference type="NCBI Taxonomy" id="151549"/>
    <lineage>
        <taxon>Eukaryota</taxon>
        <taxon>Metazoa</taxon>
        <taxon>Ecdysozoa</taxon>
        <taxon>Arthropoda</taxon>
        <taxon>Hexapoda</taxon>
        <taxon>Insecta</taxon>
        <taxon>Pterygota</taxon>
        <taxon>Neoptera</taxon>
        <taxon>Endopterygota</taxon>
        <taxon>Lepidoptera</taxon>
        <taxon>Glossata</taxon>
        <taxon>Ditrysia</taxon>
        <taxon>Tineoidea</taxon>
        <taxon>Psychidae</taxon>
        <taxon>Oiketicinae</taxon>
        <taxon>Eumeta</taxon>
    </lineage>
</organism>
<protein>
    <submittedName>
        <fullName evidence="1">Uncharacterized protein</fullName>
    </submittedName>
</protein>
<dbReference type="Proteomes" id="UP000299102">
    <property type="component" value="Unassembled WGS sequence"/>
</dbReference>
<gene>
    <name evidence="1" type="ORF">EVAR_37176_1</name>
</gene>
<dbReference type="AlphaFoldDB" id="A0A4C1WHZ5"/>
<proteinExistence type="predicted"/>
<reference evidence="1 2" key="1">
    <citation type="journal article" date="2019" name="Commun. Biol.">
        <title>The bagworm genome reveals a unique fibroin gene that provides high tensile strength.</title>
        <authorList>
            <person name="Kono N."/>
            <person name="Nakamura H."/>
            <person name="Ohtoshi R."/>
            <person name="Tomita M."/>
            <person name="Numata K."/>
            <person name="Arakawa K."/>
        </authorList>
    </citation>
    <scope>NUCLEOTIDE SEQUENCE [LARGE SCALE GENOMIC DNA]</scope>
</reference>
<accession>A0A4C1WHZ5</accession>